<dbReference type="Proteomes" id="UP000000430">
    <property type="component" value="Chromosome"/>
</dbReference>
<proteinExistence type="predicted"/>
<evidence type="ECO:0000313" key="1">
    <source>
        <dbReference type="EMBL" id="CAG68130.1"/>
    </source>
</evidence>
<gene>
    <name evidence="1" type="ordered locus">ACIAD1256</name>
</gene>
<reference evidence="1 2" key="1">
    <citation type="journal article" date="2004" name="Nucleic Acids Res.">
        <title>Unique features revealed by the genome sequence of Acinetobacter sp. ADP1, a versatile and naturally transformation competent bacterium.</title>
        <authorList>
            <person name="Barbe V."/>
            <person name="Vallenet D."/>
            <person name="Fonknechten N."/>
            <person name="Kreimeyer A."/>
            <person name="Oztas S."/>
            <person name="Labarre L."/>
            <person name="Cruveiller S."/>
            <person name="Robert C."/>
            <person name="Duprat S."/>
            <person name="Wincker P."/>
            <person name="Ornston L.N."/>
            <person name="Weissenbach J."/>
            <person name="Marliere P."/>
            <person name="Cohen G.N."/>
            <person name="Medigue C."/>
        </authorList>
    </citation>
    <scope>NUCLEOTIDE SEQUENCE [LARGE SCALE GENOMIC DNA]</scope>
    <source>
        <strain evidence="2">ATCC 33305 / BD413 / ADP1</strain>
    </source>
</reference>
<organism evidence="1 2">
    <name type="scientific">Acinetobacter baylyi (strain ATCC 33305 / BD413 / ADP1)</name>
    <dbReference type="NCBI Taxonomy" id="62977"/>
    <lineage>
        <taxon>Bacteria</taxon>
        <taxon>Pseudomonadati</taxon>
        <taxon>Pseudomonadota</taxon>
        <taxon>Gammaproteobacteria</taxon>
        <taxon>Moraxellales</taxon>
        <taxon>Moraxellaceae</taxon>
        <taxon>Acinetobacter</taxon>
    </lineage>
</organism>
<dbReference type="EMBL" id="CR543861">
    <property type="protein sequence ID" value="CAG68130.1"/>
    <property type="molecule type" value="Genomic_DNA"/>
</dbReference>
<sequence length="44" mass="5173">MHGNNYRARLGEIGCAPDFFMRIEYRFDQILGLKHADFRDMVAP</sequence>
<accession>Q6FCS9</accession>
<dbReference type="HOGENOM" id="CLU_3211052_0_0_6"/>
<protein>
    <submittedName>
        <fullName evidence="1">Uncharacterized protein</fullName>
    </submittedName>
</protein>
<dbReference type="AlphaFoldDB" id="Q6FCS9"/>
<evidence type="ECO:0000313" key="2">
    <source>
        <dbReference type="Proteomes" id="UP000000430"/>
    </source>
</evidence>
<name>Q6FCS9_ACIAD</name>
<dbReference type="KEGG" id="aci:ACIAD1256"/>